<dbReference type="EMBL" id="CACVBS010000068">
    <property type="protein sequence ID" value="CAA7268606.1"/>
    <property type="molecule type" value="Genomic_DNA"/>
</dbReference>
<dbReference type="OrthoDB" id="3208947at2759"/>
<keyword evidence="1" id="KW-0175">Coiled coil</keyword>
<accession>A0A8S0WY31</accession>
<dbReference type="AlphaFoldDB" id="A0A8S0WY31"/>
<keyword evidence="3" id="KW-1185">Reference proteome</keyword>
<feature type="coiled-coil region" evidence="1">
    <location>
        <begin position="41"/>
        <end position="86"/>
    </location>
</feature>
<dbReference type="Proteomes" id="UP000467700">
    <property type="component" value="Unassembled WGS sequence"/>
</dbReference>
<comment type="caution">
    <text evidence="2">The sequence shown here is derived from an EMBL/GenBank/DDBJ whole genome shotgun (WGS) entry which is preliminary data.</text>
</comment>
<protein>
    <recommendedName>
        <fullName evidence="4">F-box domain-containing protein</fullName>
    </recommendedName>
</protein>
<evidence type="ECO:0008006" key="4">
    <source>
        <dbReference type="Google" id="ProtNLM"/>
    </source>
</evidence>
<proteinExistence type="predicted"/>
<sequence length="471" mass="52178">MSVSPCVAKPASGALSEFIDPPTKETLEDARRTLASTRTSVESLATKIDQAEAALAQLVRESRCTIDEMRAARAELESRAERALAYLSPLRRLPLELLREIFLWAFEDHPCAAWVLAAVCTSWRRLALRIPVIWSKIRLLTTQHSSADTIRLWLERSGDNVPLDIEIFLRIAKPKASIESSSSRPRRTPPPLTPIASAWNVVSHPAPPHYIIANPPPSAPAGNLTIIMPPSPAGNQDSWAPHTSSHDRPANVVSRVSMHWGHIAFFYLVEQMHRWERFVFRFDKQFTSMGALKSINGDAPLLREFEVSSVEAAFFAEWPWLPNASADSPVVLPNLRTLTLQHTPFKWCSPMLRNLHTLNLRALPTSHLPLDRILHILSNNIELQSVALHFQGVLPAVLPLQPLALPGVTSISLGGHFLLTHLLDALTLPALESLTLDIEARDPLEDVISALLTRSNRPPVRSLAIAYAASG</sequence>
<organism evidence="2 3">
    <name type="scientific">Cyclocybe aegerita</name>
    <name type="common">Black poplar mushroom</name>
    <name type="synonym">Agrocybe aegerita</name>
    <dbReference type="NCBI Taxonomy" id="1973307"/>
    <lineage>
        <taxon>Eukaryota</taxon>
        <taxon>Fungi</taxon>
        <taxon>Dikarya</taxon>
        <taxon>Basidiomycota</taxon>
        <taxon>Agaricomycotina</taxon>
        <taxon>Agaricomycetes</taxon>
        <taxon>Agaricomycetidae</taxon>
        <taxon>Agaricales</taxon>
        <taxon>Agaricineae</taxon>
        <taxon>Bolbitiaceae</taxon>
        <taxon>Cyclocybe</taxon>
    </lineage>
</organism>
<name>A0A8S0WY31_CYCAE</name>
<reference evidence="2 3" key="1">
    <citation type="submission" date="2020-01" db="EMBL/GenBank/DDBJ databases">
        <authorList>
            <person name="Gupta K D."/>
        </authorList>
    </citation>
    <scope>NUCLEOTIDE SEQUENCE [LARGE SCALE GENOMIC DNA]</scope>
</reference>
<gene>
    <name evidence="2" type="ORF">AAE3_LOCUS10740</name>
</gene>
<evidence type="ECO:0000256" key="1">
    <source>
        <dbReference type="SAM" id="Coils"/>
    </source>
</evidence>
<evidence type="ECO:0000313" key="2">
    <source>
        <dbReference type="EMBL" id="CAA7268606.1"/>
    </source>
</evidence>
<evidence type="ECO:0000313" key="3">
    <source>
        <dbReference type="Proteomes" id="UP000467700"/>
    </source>
</evidence>